<feature type="non-terminal residue" evidence="1">
    <location>
        <position position="121"/>
    </location>
</feature>
<proteinExistence type="predicted"/>
<gene>
    <name evidence="1" type="ORF">DFH08DRAFT_1014479</name>
</gene>
<name>A0AAD6ZST2_9AGAR</name>
<dbReference type="AlphaFoldDB" id="A0AAD6ZST2"/>
<keyword evidence="2" id="KW-1185">Reference proteome</keyword>
<reference evidence="1" key="1">
    <citation type="submission" date="2023-03" db="EMBL/GenBank/DDBJ databases">
        <title>Massive genome expansion in bonnet fungi (Mycena s.s.) driven by repeated elements and novel gene families across ecological guilds.</title>
        <authorList>
            <consortium name="Lawrence Berkeley National Laboratory"/>
            <person name="Harder C.B."/>
            <person name="Miyauchi S."/>
            <person name="Viragh M."/>
            <person name="Kuo A."/>
            <person name="Thoen E."/>
            <person name="Andreopoulos B."/>
            <person name="Lu D."/>
            <person name="Skrede I."/>
            <person name="Drula E."/>
            <person name="Henrissat B."/>
            <person name="Morin E."/>
            <person name="Kohler A."/>
            <person name="Barry K."/>
            <person name="LaButti K."/>
            <person name="Morin E."/>
            <person name="Salamov A."/>
            <person name="Lipzen A."/>
            <person name="Mereny Z."/>
            <person name="Hegedus B."/>
            <person name="Baldrian P."/>
            <person name="Stursova M."/>
            <person name="Weitz H."/>
            <person name="Taylor A."/>
            <person name="Grigoriev I.V."/>
            <person name="Nagy L.G."/>
            <person name="Martin F."/>
            <person name="Kauserud H."/>
        </authorList>
    </citation>
    <scope>NUCLEOTIDE SEQUENCE</scope>
    <source>
        <strain evidence="1">CBHHK002</strain>
    </source>
</reference>
<dbReference type="Proteomes" id="UP001218218">
    <property type="component" value="Unassembled WGS sequence"/>
</dbReference>
<evidence type="ECO:0000313" key="1">
    <source>
        <dbReference type="EMBL" id="KAJ7337445.1"/>
    </source>
</evidence>
<evidence type="ECO:0000313" key="2">
    <source>
        <dbReference type="Proteomes" id="UP001218218"/>
    </source>
</evidence>
<protein>
    <recommendedName>
        <fullName evidence="3">F-box domain-containing protein</fullName>
    </recommendedName>
</protein>
<comment type="caution">
    <text evidence="1">The sequence shown here is derived from an EMBL/GenBank/DDBJ whole genome shotgun (WGS) entry which is preliminary data.</text>
</comment>
<sequence>MFLLPSDIEQKFAFSQVSRHWRDVAVHSCLFWSSFTGHHSKADCYRVPIILERSGSSALPHVQFRFLHHTAYVTHTLNALVPYAARIEKLDIWFPRHLRLKPIDALLASNLEFPALQTLRL</sequence>
<accession>A0AAD6ZST2</accession>
<dbReference type="EMBL" id="JARIHO010000029">
    <property type="protein sequence ID" value="KAJ7337445.1"/>
    <property type="molecule type" value="Genomic_DNA"/>
</dbReference>
<organism evidence="1 2">
    <name type="scientific">Mycena albidolilacea</name>
    <dbReference type="NCBI Taxonomy" id="1033008"/>
    <lineage>
        <taxon>Eukaryota</taxon>
        <taxon>Fungi</taxon>
        <taxon>Dikarya</taxon>
        <taxon>Basidiomycota</taxon>
        <taxon>Agaricomycotina</taxon>
        <taxon>Agaricomycetes</taxon>
        <taxon>Agaricomycetidae</taxon>
        <taxon>Agaricales</taxon>
        <taxon>Marasmiineae</taxon>
        <taxon>Mycenaceae</taxon>
        <taxon>Mycena</taxon>
    </lineage>
</organism>
<evidence type="ECO:0008006" key="3">
    <source>
        <dbReference type="Google" id="ProtNLM"/>
    </source>
</evidence>